<dbReference type="InterPro" id="IPR004695">
    <property type="entry name" value="SLAC1/Mae1/Ssu1/TehA"/>
</dbReference>
<comment type="caution">
    <text evidence="12">The sequence shown here is derived from an EMBL/GenBank/DDBJ whole genome shotgun (WGS) entry which is preliminary data.</text>
</comment>
<accession>A0AAD8J6Z2</accession>
<comment type="subcellular location">
    <subcellularLocation>
        <location evidence="2">Cell membrane</location>
    </subcellularLocation>
    <subcellularLocation>
        <location evidence="1">Endomembrane system</location>
        <topology evidence="1">Multi-pass membrane protein</topology>
    </subcellularLocation>
</comment>
<evidence type="ECO:0000256" key="4">
    <source>
        <dbReference type="ARBA" id="ARBA00022448"/>
    </source>
</evidence>
<evidence type="ECO:0000313" key="13">
    <source>
        <dbReference type="Proteomes" id="UP001237642"/>
    </source>
</evidence>
<keyword evidence="7 11" id="KW-1133">Transmembrane helix</keyword>
<evidence type="ECO:0000256" key="9">
    <source>
        <dbReference type="ARBA" id="ARBA00023136"/>
    </source>
</evidence>
<evidence type="ECO:0000256" key="5">
    <source>
        <dbReference type="ARBA" id="ARBA00022475"/>
    </source>
</evidence>
<protein>
    <submittedName>
        <fullName evidence="12">Uncharacterized protein</fullName>
    </submittedName>
</protein>
<dbReference type="Gene3D" id="1.50.10.150">
    <property type="entry name" value="Voltage-dependent anion channel"/>
    <property type="match status" value="1"/>
</dbReference>
<evidence type="ECO:0000256" key="7">
    <source>
        <dbReference type="ARBA" id="ARBA00022989"/>
    </source>
</evidence>
<dbReference type="EMBL" id="JAUIZM010000002">
    <property type="protein sequence ID" value="KAK1398423.1"/>
    <property type="molecule type" value="Genomic_DNA"/>
</dbReference>
<dbReference type="Pfam" id="PF03595">
    <property type="entry name" value="SLAC1"/>
    <property type="match status" value="1"/>
</dbReference>
<name>A0AAD8J6Z2_9APIA</name>
<dbReference type="GO" id="GO:0012505">
    <property type="term" value="C:endomembrane system"/>
    <property type="evidence" value="ECO:0007669"/>
    <property type="project" value="UniProtKB-SubCell"/>
</dbReference>
<reference evidence="12" key="1">
    <citation type="submission" date="2023-02" db="EMBL/GenBank/DDBJ databases">
        <title>Genome of toxic invasive species Heracleum sosnowskyi carries increased number of genes despite the absence of recent whole-genome duplications.</title>
        <authorList>
            <person name="Schelkunov M."/>
            <person name="Shtratnikova V."/>
            <person name="Makarenko M."/>
            <person name="Klepikova A."/>
            <person name="Omelchenko D."/>
            <person name="Novikova G."/>
            <person name="Obukhova E."/>
            <person name="Bogdanov V."/>
            <person name="Penin A."/>
            <person name="Logacheva M."/>
        </authorList>
    </citation>
    <scope>NUCLEOTIDE SEQUENCE</scope>
    <source>
        <strain evidence="12">Hsosn_3</strain>
        <tissue evidence="12">Leaf</tissue>
    </source>
</reference>
<dbReference type="GO" id="GO:0006873">
    <property type="term" value="P:intracellular monoatomic ion homeostasis"/>
    <property type="evidence" value="ECO:0007669"/>
    <property type="project" value="InterPro"/>
</dbReference>
<evidence type="ECO:0000256" key="2">
    <source>
        <dbReference type="ARBA" id="ARBA00004236"/>
    </source>
</evidence>
<evidence type="ECO:0000256" key="10">
    <source>
        <dbReference type="SAM" id="MobiDB-lite"/>
    </source>
</evidence>
<gene>
    <name evidence="12" type="ORF">POM88_008286</name>
</gene>
<keyword evidence="4" id="KW-0813">Transport</keyword>
<dbReference type="Proteomes" id="UP001237642">
    <property type="component" value="Unassembled WGS sequence"/>
</dbReference>
<comment type="similarity">
    <text evidence="3">Belongs to the SLAC1 S-type anion channel family.</text>
</comment>
<dbReference type="InterPro" id="IPR038665">
    <property type="entry name" value="Voltage-dep_anion_channel_sf"/>
</dbReference>
<evidence type="ECO:0000256" key="6">
    <source>
        <dbReference type="ARBA" id="ARBA00022692"/>
    </source>
</evidence>
<evidence type="ECO:0000313" key="12">
    <source>
        <dbReference type="EMBL" id="KAK1398423.1"/>
    </source>
</evidence>
<dbReference type="GO" id="GO:0005886">
    <property type="term" value="C:plasma membrane"/>
    <property type="evidence" value="ECO:0007669"/>
    <property type="project" value="UniProtKB-SubCell"/>
</dbReference>
<evidence type="ECO:0000256" key="3">
    <source>
        <dbReference type="ARBA" id="ARBA00007808"/>
    </source>
</evidence>
<feature type="transmembrane region" description="Helical" evidence="11">
    <location>
        <begin position="77"/>
        <end position="96"/>
    </location>
</feature>
<sequence>MGSGKDSDKRFFSAVANPTNQMSIIGNMVAAWAAGKMGWKESATCMFTLAITHYLVIFVTLYQRLSGDHQLPARLRPVYFLFVAAPKLVFLCRRWCTRAAIAEMYSAGGDAGGAGTDDAPSSGASGGAGPKIETNMRQKCPIGGKMSIYHI</sequence>
<dbReference type="AlphaFoldDB" id="A0AAD8J6Z2"/>
<evidence type="ECO:0000256" key="1">
    <source>
        <dbReference type="ARBA" id="ARBA00004127"/>
    </source>
</evidence>
<feature type="region of interest" description="Disordered" evidence="10">
    <location>
        <begin position="113"/>
        <end position="136"/>
    </location>
</feature>
<keyword evidence="8" id="KW-0406">Ion transport</keyword>
<dbReference type="InterPro" id="IPR030183">
    <property type="entry name" value="SLAC/SLAH"/>
</dbReference>
<reference evidence="12" key="2">
    <citation type="submission" date="2023-05" db="EMBL/GenBank/DDBJ databases">
        <authorList>
            <person name="Schelkunov M.I."/>
        </authorList>
    </citation>
    <scope>NUCLEOTIDE SEQUENCE</scope>
    <source>
        <strain evidence="12">Hsosn_3</strain>
        <tissue evidence="12">Leaf</tissue>
    </source>
</reference>
<keyword evidence="13" id="KW-1185">Reference proteome</keyword>
<dbReference type="PANTHER" id="PTHR31269:SF60">
    <property type="entry name" value="S-TYPE ANION CHANNEL SLAH1"/>
    <property type="match status" value="1"/>
</dbReference>
<keyword evidence="5" id="KW-1003">Cell membrane</keyword>
<evidence type="ECO:0000256" key="8">
    <source>
        <dbReference type="ARBA" id="ARBA00023065"/>
    </source>
</evidence>
<organism evidence="12 13">
    <name type="scientific">Heracleum sosnowskyi</name>
    <dbReference type="NCBI Taxonomy" id="360622"/>
    <lineage>
        <taxon>Eukaryota</taxon>
        <taxon>Viridiplantae</taxon>
        <taxon>Streptophyta</taxon>
        <taxon>Embryophyta</taxon>
        <taxon>Tracheophyta</taxon>
        <taxon>Spermatophyta</taxon>
        <taxon>Magnoliopsida</taxon>
        <taxon>eudicotyledons</taxon>
        <taxon>Gunneridae</taxon>
        <taxon>Pentapetalae</taxon>
        <taxon>asterids</taxon>
        <taxon>campanulids</taxon>
        <taxon>Apiales</taxon>
        <taxon>Apiaceae</taxon>
        <taxon>Apioideae</taxon>
        <taxon>apioid superclade</taxon>
        <taxon>Tordylieae</taxon>
        <taxon>Tordyliinae</taxon>
        <taxon>Heracleum</taxon>
    </lineage>
</organism>
<dbReference type="GO" id="GO:0008308">
    <property type="term" value="F:voltage-gated monoatomic anion channel activity"/>
    <property type="evidence" value="ECO:0007669"/>
    <property type="project" value="InterPro"/>
</dbReference>
<feature type="transmembrane region" description="Helical" evidence="11">
    <location>
        <begin position="45"/>
        <end position="65"/>
    </location>
</feature>
<dbReference type="PANTHER" id="PTHR31269">
    <property type="entry name" value="S-TYPE ANION CHANNEL SLAH3"/>
    <property type="match status" value="1"/>
</dbReference>
<proteinExistence type="inferred from homology"/>
<evidence type="ECO:0000256" key="11">
    <source>
        <dbReference type="SAM" id="Phobius"/>
    </source>
</evidence>
<keyword evidence="6 11" id="KW-0812">Transmembrane</keyword>
<keyword evidence="9 11" id="KW-0472">Membrane</keyword>